<sequence length="65" mass="7452">MKVPHHIMENLKLPPLQRMWAHCPHCGAKTVLFDNTANCSSVYLKCTRGCKKEFELKIVNGKQVQ</sequence>
<organism evidence="1 2">
    <name type="scientific">Ruminococcus flavefaciens</name>
    <dbReference type="NCBI Taxonomy" id="1265"/>
    <lineage>
        <taxon>Bacteria</taxon>
        <taxon>Bacillati</taxon>
        <taxon>Bacillota</taxon>
        <taxon>Clostridia</taxon>
        <taxon>Eubacteriales</taxon>
        <taxon>Oscillospiraceae</taxon>
        <taxon>Ruminococcus</taxon>
    </lineage>
</organism>
<dbReference type="Proteomes" id="UP000245720">
    <property type="component" value="Unassembled WGS sequence"/>
</dbReference>
<evidence type="ECO:0000313" key="2">
    <source>
        <dbReference type="Proteomes" id="UP000245720"/>
    </source>
</evidence>
<evidence type="ECO:0000313" key="1">
    <source>
        <dbReference type="EMBL" id="PWJ14603.1"/>
    </source>
</evidence>
<dbReference type="OrthoDB" id="2067369at2"/>
<dbReference type="AlphaFoldDB" id="A0A315Y311"/>
<protein>
    <submittedName>
        <fullName evidence="1">Uncharacterized protein</fullName>
    </submittedName>
</protein>
<reference evidence="1 2" key="1">
    <citation type="submission" date="2018-05" db="EMBL/GenBank/DDBJ databases">
        <title>The Hungate 1000. A catalogue of reference genomes from the rumen microbiome.</title>
        <authorList>
            <person name="Kelly W."/>
        </authorList>
    </citation>
    <scope>NUCLEOTIDE SEQUENCE [LARGE SCALE GENOMIC DNA]</scope>
    <source>
        <strain evidence="1 2">SAb67</strain>
    </source>
</reference>
<name>A0A315Y311_RUMFL</name>
<dbReference type="EMBL" id="QGDI01000002">
    <property type="protein sequence ID" value="PWJ14603.1"/>
    <property type="molecule type" value="Genomic_DNA"/>
</dbReference>
<comment type="caution">
    <text evidence="1">The sequence shown here is derived from an EMBL/GenBank/DDBJ whole genome shotgun (WGS) entry which is preliminary data.</text>
</comment>
<gene>
    <name evidence="1" type="ORF">IE37_00588</name>
</gene>
<proteinExistence type="predicted"/>
<accession>A0A315Y311</accession>